<dbReference type="SMART" id="SM00847">
    <property type="entry name" value="HA2"/>
    <property type="match status" value="1"/>
</dbReference>
<evidence type="ECO:0000313" key="7">
    <source>
        <dbReference type="EMBL" id="TDT43372.1"/>
    </source>
</evidence>
<dbReference type="GO" id="GO:0004386">
    <property type="term" value="F:helicase activity"/>
    <property type="evidence" value="ECO:0007669"/>
    <property type="project" value="UniProtKB-KW"/>
</dbReference>
<dbReference type="PANTHER" id="PTHR43519:SF1">
    <property type="entry name" value="ATP-DEPENDENT RNA HELICASE HRPB"/>
    <property type="match status" value="1"/>
</dbReference>
<dbReference type="Gene3D" id="3.40.50.300">
    <property type="entry name" value="P-loop containing nucleotide triphosphate hydrolases"/>
    <property type="match status" value="2"/>
</dbReference>
<keyword evidence="2" id="KW-0378">Hydrolase</keyword>
<evidence type="ECO:0000259" key="5">
    <source>
        <dbReference type="PROSITE" id="PS51192"/>
    </source>
</evidence>
<accession>A0A4R7JY08</accession>
<dbReference type="PROSITE" id="PS51192">
    <property type="entry name" value="HELICASE_ATP_BIND_1"/>
    <property type="match status" value="1"/>
</dbReference>
<dbReference type="OrthoDB" id="9805617at2"/>
<name>A0A4R7JY08_9GAMM</name>
<dbReference type="GO" id="GO:0016787">
    <property type="term" value="F:hydrolase activity"/>
    <property type="evidence" value="ECO:0007669"/>
    <property type="project" value="UniProtKB-KW"/>
</dbReference>
<dbReference type="Pfam" id="PF00270">
    <property type="entry name" value="DEAD"/>
    <property type="match status" value="1"/>
</dbReference>
<keyword evidence="4" id="KW-0067">ATP-binding</keyword>
<proteinExistence type="predicted"/>
<organism evidence="7 8">
    <name type="scientific">Halospina denitrificans</name>
    <dbReference type="NCBI Taxonomy" id="332522"/>
    <lineage>
        <taxon>Bacteria</taxon>
        <taxon>Pseudomonadati</taxon>
        <taxon>Pseudomonadota</taxon>
        <taxon>Gammaproteobacteria</taxon>
        <taxon>Halospina</taxon>
    </lineage>
</organism>
<reference evidence="7 8" key="1">
    <citation type="submission" date="2019-03" db="EMBL/GenBank/DDBJ databases">
        <title>Genomic Encyclopedia of Type Strains, Phase IV (KMG-IV): sequencing the most valuable type-strain genomes for metagenomic binning, comparative biology and taxonomic classification.</title>
        <authorList>
            <person name="Goeker M."/>
        </authorList>
    </citation>
    <scope>NUCLEOTIDE SEQUENCE [LARGE SCALE GENOMIC DNA]</scope>
    <source>
        <strain evidence="7 8">DSM 15505</strain>
    </source>
</reference>
<protein>
    <submittedName>
        <fullName evidence="7">RAD3-like DEAD/DEAH box helicase</fullName>
    </submittedName>
</protein>
<dbReference type="SMART" id="SM00487">
    <property type="entry name" value="DEXDc"/>
    <property type="match status" value="1"/>
</dbReference>
<dbReference type="RefSeq" id="WP_133735445.1">
    <property type="nucleotide sequence ID" value="NZ_SOAX01000002.1"/>
</dbReference>
<feature type="domain" description="Helicase C-terminal" evidence="6">
    <location>
        <begin position="196"/>
        <end position="352"/>
    </location>
</feature>
<dbReference type="AlphaFoldDB" id="A0A4R7JY08"/>
<dbReference type="InterPro" id="IPR001650">
    <property type="entry name" value="Helicase_C-like"/>
</dbReference>
<evidence type="ECO:0000256" key="2">
    <source>
        <dbReference type="ARBA" id="ARBA00022801"/>
    </source>
</evidence>
<dbReference type="InterPro" id="IPR011545">
    <property type="entry name" value="DEAD/DEAH_box_helicase_dom"/>
</dbReference>
<keyword evidence="8" id="KW-1185">Reference proteome</keyword>
<dbReference type="CDD" id="cd18791">
    <property type="entry name" value="SF2_C_RHA"/>
    <property type="match status" value="1"/>
</dbReference>
<dbReference type="SMART" id="SM00490">
    <property type="entry name" value="HELICc"/>
    <property type="match status" value="1"/>
</dbReference>
<evidence type="ECO:0000256" key="4">
    <source>
        <dbReference type="ARBA" id="ARBA00022840"/>
    </source>
</evidence>
<evidence type="ECO:0000256" key="3">
    <source>
        <dbReference type="ARBA" id="ARBA00022806"/>
    </source>
</evidence>
<keyword evidence="3 7" id="KW-0347">Helicase</keyword>
<dbReference type="InterPro" id="IPR014001">
    <property type="entry name" value="Helicase_ATP-bd"/>
</dbReference>
<dbReference type="Gene3D" id="1.20.120.1080">
    <property type="match status" value="1"/>
</dbReference>
<sequence length="779" mass="86366">MHPLPIDDHYQQFQNALENGHVVVTADTGSGKSTRLPVWASEGSPTLVIEPRRVACTALAGYLAQQHGTEPGDQVGYAIRFDARYRAATRLIFATPGMALRWLGQGDLERFGTIILDEFHERRWDTDLLLALLRHSGHHRLVVTSATLAAEDLGEYLAAPLIQAEGRRYPVSVRHQARESHDMPDSRKLAERVAAAVRQTLKETEGQILVFLPGRGEINDAASALRDLAMPVQPLHASASNEQQRAALADDGRQRVILATNVAETSLTIPGVTAVIDSGLERRTHQRNGRTVLTLAPISSAAADQRSGRAGRTAPGTALRLWGEHAPLEERTAPEVQREELTELVLAAACSGVPVHELSFPDPLPGKSLNSALEQLQRMGAIDDEGLATTHGQRLFALPIDSFFAHLISSMPDASTRGAMVDLTAALSTRPRLFRFPDKEDQRRALGDWLPEPCDAATLISMLRQQPPAPLATHQNARREARTLASRIRETLELPGIPDEPLGDRNALMNAILKAAPELAFIRREKRRQAMGNDQREVIPDEASRFPEDSEAALVLDEHSTPGKRGHRQTITIATCLAPIPVEWLSRAGLGEVRMGPVSIEEGEPRTTQERHYAGRVIERRETTPSGAPLRRALADLILRGELLHPSGEQLETDVAQWSLYVGLGHADGEVPESAAAWLEAELERLGVEEPGDEGLLEPDDLRFDGIPEWERERFDRQYPRRVSLGDLVMDVSYQPTLKRITLDYRHGTRKAEPKRWELPAWQGWKVRYRRASRVVDVR</sequence>
<evidence type="ECO:0000259" key="6">
    <source>
        <dbReference type="PROSITE" id="PS51194"/>
    </source>
</evidence>
<comment type="caution">
    <text evidence="7">The sequence shown here is derived from an EMBL/GenBank/DDBJ whole genome shotgun (WGS) entry which is preliminary data.</text>
</comment>
<dbReference type="EMBL" id="SOAX01000002">
    <property type="protein sequence ID" value="TDT43372.1"/>
    <property type="molecule type" value="Genomic_DNA"/>
</dbReference>
<gene>
    <name evidence="7" type="ORF">DES49_1186</name>
</gene>
<dbReference type="InterPro" id="IPR027417">
    <property type="entry name" value="P-loop_NTPase"/>
</dbReference>
<dbReference type="PROSITE" id="PS51194">
    <property type="entry name" value="HELICASE_CTER"/>
    <property type="match status" value="1"/>
</dbReference>
<dbReference type="Proteomes" id="UP000295830">
    <property type="component" value="Unassembled WGS sequence"/>
</dbReference>
<dbReference type="GO" id="GO:0005524">
    <property type="term" value="F:ATP binding"/>
    <property type="evidence" value="ECO:0007669"/>
    <property type="project" value="UniProtKB-KW"/>
</dbReference>
<dbReference type="PANTHER" id="PTHR43519">
    <property type="entry name" value="ATP-DEPENDENT RNA HELICASE HRPB"/>
    <property type="match status" value="1"/>
</dbReference>
<dbReference type="InterPro" id="IPR007502">
    <property type="entry name" value="Helicase-assoc_dom"/>
</dbReference>
<dbReference type="SUPFAM" id="SSF52540">
    <property type="entry name" value="P-loop containing nucleoside triphosphate hydrolases"/>
    <property type="match status" value="1"/>
</dbReference>
<feature type="domain" description="Helicase ATP-binding" evidence="5">
    <location>
        <begin position="13"/>
        <end position="166"/>
    </location>
</feature>
<dbReference type="Pfam" id="PF00271">
    <property type="entry name" value="Helicase_C"/>
    <property type="match status" value="1"/>
</dbReference>
<dbReference type="GO" id="GO:0003676">
    <property type="term" value="F:nucleic acid binding"/>
    <property type="evidence" value="ECO:0007669"/>
    <property type="project" value="InterPro"/>
</dbReference>
<dbReference type="CDD" id="cd17917">
    <property type="entry name" value="DEXHc_RHA-like"/>
    <property type="match status" value="1"/>
</dbReference>
<evidence type="ECO:0000256" key="1">
    <source>
        <dbReference type="ARBA" id="ARBA00022741"/>
    </source>
</evidence>
<evidence type="ECO:0000313" key="8">
    <source>
        <dbReference type="Proteomes" id="UP000295830"/>
    </source>
</evidence>
<keyword evidence="1" id="KW-0547">Nucleotide-binding</keyword>